<dbReference type="Pfam" id="PF00004">
    <property type="entry name" value="AAA"/>
    <property type="match status" value="1"/>
</dbReference>
<keyword evidence="6" id="KW-0175">Coiled coil</keyword>
<dbReference type="CDD" id="cd00009">
    <property type="entry name" value="AAA"/>
    <property type="match status" value="1"/>
</dbReference>
<evidence type="ECO:0000256" key="4">
    <source>
        <dbReference type="ARBA" id="ARBA00023186"/>
    </source>
</evidence>
<keyword evidence="9" id="KW-0378">Hydrolase</keyword>
<comment type="caution">
    <text evidence="9">The sequence shown here is derived from an EMBL/GenBank/DDBJ whole genome shotgun (WGS) entry which is preliminary data.</text>
</comment>
<evidence type="ECO:0000259" key="8">
    <source>
        <dbReference type="PROSITE" id="PS51903"/>
    </source>
</evidence>
<dbReference type="SMART" id="SM01086">
    <property type="entry name" value="ClpB_D2-small"/>
    <property type="match status" value="1"/>
</dbReference>
<keyword evidence="9" id="KW-0645">Protease</keyword>
<dbReference type="GO" id="GO:0008233">
    <property type="term" value="F:peptidase activity"/>
    <property type="evidence" value="ECO:0007669"/>
    <property type="project" value="UniProtKB-KW"/>
</dbReference>
<evidence type="ECO:0000256" key="2">
    <source>
        <dbReference type="ARBA" id="ARBA00022741"/>
    </source>
</evidence>
<dbReference type="CDD" id="cd19499">
    <property type="entry name" value="RecA-like_ClpB_Hsp104-like"/>
    <property type="match status" value="1"/>
</dbReference>
<dbReference type="InterPro" id="IPR003959">
    <property type="entry name" value="ATPase_AAA_core"/>
</dbReference>
<keyword evidence="10" id="KW-1185">Reference proteome</keyword>
<dbReference type="EMBL" id="JAHLQL010000002">
    <property type="protein sequence ID" value="MBU5591709.1"/>
    <property type="molecule type" value="Genomic_DNA"/>
</dbReference>
<feature type="coiled-coil region" evidence="6">
    <location>
        <begin position="417"/>
        <end position="463"/>
    </location>
</feature>
<evidence type="ECO:0000256" key="5">
    <source>
        <dbReference type="PROSITE-ProRule" id="PRU01251"/>
    </source>
</evidence>
<dbReference type="GO" id="GO:0005524">
    <property type="term" value="F:ATP binding"/>
    <property type="evidence" value="ECO:0007669"/>
    <property type="project" value="UniProtKB-KW"/>
</dbReference>
<dbReference type="InterPro" id="IPR050130">
    <property type="entry name" value="ClpA_ClpB"/>
</dbReference>
<dbReference type="PROSITE" id="PS00870">
    <property type="entry name" value="CLPAB_1"/>
    <property type="match status" value="1"/>
</dbReference>
<gene>
    <name evidence="9" type="ORF">KQI89_08020</name>
</gene>
<dbReference type="Proteomes" id="UP000736583">
    <property type="component" value="Unassembled WGS sequence"/>
</dbReference>
<dbReference type="InterPro" id="IPR028299">
    <property type="entry name" value="ClpA/B_CS2"/>
</dbReference>
<dbReference type="InterPro" id="IPR001943">
    <property type="entry name" value="UVR_dom"/>
</dbReference>
<dbReference type="InterPro" id="IPR019489">
    <property type="entry name" value="Clp_ATPase_C"/>
</dbReference>
<dbReference type="PANTHER" id="PTHR11638:SF18">
    <property type="entry name" value="HEAT SHOCK PROTEIN 104"/>
    <property type="match status" value="1"/>
</dbReference>
<dbReference type="PROSITE" id="PS50151">
    <property type="entry name" value="UVR"/>
    <property type="match status" value="1"/>
</dbReference>
<evidence type="ECO:0000256" key="3">
    <source>
        <dbReference type="ARBA" id="ARBA00022840"/>
    </source>
</evidence>
<accession>A0ABS6EZP1</accession>
<reference evidence="9 10" key="1">
    <citation type="submission" date="2021-06" db="EMBL/GenBank/DDBJ databases">
        <authorList>
            <person name="Sun Q."/>
            <person name="Li D."/>
        </authorList>
    </citation>
    <scope>NUCLEOTIDE SEQUENCE [LARGE SCALE GENOMIC DNA]</scope>
    <source>
        <strain evidence="9 10">MSJ-4</strain>
    </source>
</reference>
<organism evidence="9 10">
    <name type="scientific">Clostridium simiarum</name>
    <dbReference type="NCBI Taxonomy" id="2841506"/>
    <lineage>
        <taxon>Bacteria</taxon>
        <taxon>Bacillati</taxon>
        <taxon>Bacillota</taxon>
        <taxon>Clostridia</taxon>
        <taxon>Eubacteriales</taxon>
        <taxon>Clostridiaceae</taxon>
        <taxon>Clostridium</taxon>
    </lineage>
</organism>
<dbReference type="RefSeq" id="WP_216456705.1">
    <property type="nucleotide sequence ID" value="NZ_JAHLQL010000002.1"/>
</dbReference>
<dbReference type="Pfam" id="PF02861">
    <property type="entry name" value="Clp_N"/>
    <property type="match status" value="1"/>
</dbReference>
<dbReference type="InterPro" id="IPR004176">
    <property type="entry name" value="Clp_R_N"/>
</dbReference>
<protein>
    <submittedName>
        <fullName evidence="9">ATP-dependent Clp protease ATP-binding subunit</fullName>
    </submittedName>
</protein>
<dbReference type="InterPro" id="IPR003593">
    <property type="entry name" value="AAA+_ATPase"/>
</dbReference>
<dbReference type="Pfam" id="PF17871">
    <property type="entry name" value="AAA_lid_9"/>
    <property type="match status" value="1"/>
</dbReference>
<evidence type="ECO:0000256" key="6">
    <source>
        <dbReference type="SAM" id="Coils"/>
    </source>
</evidence>
<evidence type="ECO:0000313" key="9">
    <source>
        <dbReference type="EMBL" id="MBU5591709.1"/>
    </source>
</evidence>
<keyword evidence="3 9" id="KW-0067">ATP-binding</keyword>
<dbReference type="Pfam" id="PF10431">
    <property type="entry name" value="ClpB_D2-small"/>
    <property type="match status" value="1"/>
</dbReference>
<sequence>MMFERFTERAQKVVIYAQEAALDFKHGFIGTEHILLGILKEEGISKDILNGMGVSLEAVKTLVDQLEGKGEVTLYKNEIPLTPRTKRLLDLSLLEARNLNNNYITPEHILLALIREPEGVAFTILNNLNVNFDKLRNQLINSLTGQNITNTTNNSEKQKKSTATPTLDQYGRDLTEMAREGKLDPVVGRDSETQRVLEILSRRTKNNPCFIGDPGVGKTAIVEGLAQKVVQGNIPELLRDKRVVTLDLSAMIAGAKYRGEFEERLKKVMEEIRKAGNIILFIDEIHTMVGAGGAEGAIDASNILKPSLARGEIQCVGATTIDEYRKYIEKDAALERRFQPVMVGEPTVGEALQILKGLRDKYEAHHRVKITDEALEAAVNLSDRYITDRYLPDKAIDLIDEAAAKVRIQNLTAPPDLKRMEEEIERVAKEKEDAIRLQDFEKAAGLRDKEKEYKDKLEAFKNQWHTQNNMQTQMVDEEDIATVVSRWTNVPVERLTEKESEKLLKLEEILHNRVIGQEEAVKSVARAVRRARVGLKDPNRPIGSFIFLGPTGVGKTELSKALAEAMFGDENNMIRIDMSEYMEKHTVSKLIGSPPGYVGYDEGGQLTEKVRRHPYSVVLFDEIEKAHPDVFNILLQILEDGRLTDGKGKTVNFKNTIIIMTSNAGASTIKRQKTVGFTLDDSKDSDYEKMKDNIMEELKRSFRPEFLNRIDDIIVFHALEEKDLIKIVDLMLSSVNKRLKEQGINMNFDEESKKLLAKEGVDMVYGARPLRRAITKTVEDKLSEEILRGNISQGNEVDVLVEEDKLVFKKRDLNVK</sequence>
<dbReference type="InterPro" id="IPR018368">
    <property type="entry name" value="ClpA/B_CS1"/>
</dbReference>
<feature type="domain" description="UVR" evidence="7">
    <location>
        <begin position="421"/>
        <end position="456"/>
    </location>
</feature>
<keyword evidence="1 5" id="KW-0677">Repeat</keyword>
<evidence type="ECO:0000256" key="1">
    <source>
        <dbReference type="ARBA" id="ARBA00022737"/>
    </source>
</evidence>
<keyword evidence="4" id="KW-0143">Chaperone</keyword>
<dbReference type="PROSITE" id="PS51903">
    <property type="entry name" value="CLP_R"/>
    <property type="match status" value="1"/>
</dbReference>
<evidence type="ECO:0000259" key="7">
    <source>
        <dbReference type="PROSITE" id="PS50151"/>
    </source>
</evidence>
<dbReference type="PANTHER" id="PTHR11638">
    <property type="entry name" value="ATP-DEPENDENT CLP PROTEASE"/>
    <property type="match status" value="1"/>
</dbReference>
<dbReference type="SMART" id="SM00382">
    <property type="entry name" value="AAA"/>
    <property type="match status" value="2"/>
</dbReference>
<feature type="domain" description="Clp R" evidence="8">
    <location>
        <begin position="3"/>
        <end position="146"/>
    </location>
</feature>
<evidence type="ECO:0000313" key="10">
    <source>
        <dbReference type="Proteomes" id="UP000736583"/>
    </source>
</evidence>
<dbReference type="GO" id="GO:0006508">
    <property type="term" value="P:proteolysis"/>
    <property type="evidence" value="ECO:0007669"/>
    <property type="project" value="UniProtKB-KW"/>
</dbReference>
<dbReference type="PROSITE" id="PS00871">
    <property type="entry name" value="CLPAB_2"/>
    <property type="match status" value="1"/>
</dbReference>
<proteinExistence type="predicted"/>
<dbReference type="InterPro" id="IPR041546">
    <property type="entry name" value="ClpA/ClpB_AAA_lid"/>
</dbReference>
<name>A0ABS6EZP1_9CLOT</name>
<keyword evidence="2" id="KW-0547">Nucleotide-binding</keyword>
<dbReference type="Pfam" id="PF07724">
    <property type="entry name" value="AAA_2"/>
    <property type="match status" value="1"/>
</dbReference>